<dbReference type="Proteomes" id="UP001055091">
    <property type="component" value="Unassembled WGS sequence"/>
</dbReference>
<dbReference type="EMBL" id="BQNJ01000003">
    <property type="protein sequence ID" value="GKH04824.1"/>
    <property type="molecule type" value="Genomic_DNA"/>
</dbReference>
<dbReference type="Pfam" id="PF18082">
    <property type="entry name" value="NAT_N"/>
    <property type="match status" value="1"/>
</dbReference>
<comment type="caution">
    <text evidence="4">The sequence shown here is derived from an EMBL/GenBank/DDBJ whole genome shotgun (WGS) entry which is preliminary data.</text>
</comment>
<evidence type="ECO:0000259" key="2">
    <source>
        <dbReference type="Pfam" id="PF18164"/>
    </source>
</evidence>
<proteinExistence type="predicted"/>
<gene>
    <name evidence="3" type="ORF">CE91St55_68050</name>
    <name evidence="4" type="ORF">DXD79_31100</name>
</gene>
<evidence type="ECO:0000313" key="5">
    <source>
        <dbReference type="Proteomes" id="UP000263014"/>
    </source>
</evidence>
<protein>
    <recommendedName>
        <fullName evidence="6">GNAT-like C-terminal domain-containing protein</fullName>
    </recommendedName>
</protein>
<evidence type="ECO:0000259" key="1">
    <source>
        <dbReference type="Pfam" id="PF18082"/>
    </source>
</evidence>
<reference evidence="4 5" key="1">
    <citation type="submission" date="2018-08" db="EMBL/GenBank/DDBJ databases">
        <title>A genome reference for cultivated species of the human gut microbiota.</title>
        <authorList>
            <person name="Zou Y."/>
            <person name="Xue W."/>
            <person name="Luo G."/>
        </authorList>
    </citation>
    <scope>NUCLEOTIDE SEQUENCE [LARGE SCALE GENOMIC DNA]</scope>
    <source>
        <strain evidence="4 5">TM09-12</strain>
    </source>
</reference>
<evidence type="ECO:0000313" key="3">
    <source>
        <dbReference type="EMBL" id="GKH04824.1"/>
    </source>
</evidence>
<name>A0A374NX92_9FIRM</name>
<dbReference type="Proteomes" id="UP000263014">
    <property type="component" value="Unassembled WGS sequence"/>
</dbReference>
<feature type="domain" description="N-acyltransferase N-terminal" evidence="1">
    <location>
        <begin position="1"/>
        <end position="117"/>
    </location>
</feature>
<dbReference type="InterPro" id="IPR041273">
    <property type="entry name" value="NAT_N"/>
</dbReference>
<dbReference type="Pfam" id="PF18164">
    <property type="entry name" value="GNAT_C"/>
    <property type="match status" value="1"/>
</dbReference>
<organism evidence="4 5">
    <name type="scientific">Hungatella hathewayi</name>
    <dbReference type="NCBI Taxonomy" id="154046"/>
    <lineage>
        <taxon>Bacteria</taxon>
        <taxon>Bacillati</taxon>
        <taxon>Bacillota</taxon>
        <taxon>Clostridia</taxon>
        <taxon>Lachnospirales</taxon>
        <taxon>Lachnospiraceae</taxon>
        <taxon>Hungatella</taxon>
    </lineage>
</organism>
<feature type="domain" description="GNAT-like C-terminal" evidence="2">
    <location>
        <begin position="120"/>
        <end position="265"/>
    </location>
</feature>
<evidence type="ECO:0000313" key="4">
    <source>
        <dbReference type="EMBL" id="RGI95745.1"/>
    </source>
</evidence>
<accession>A0A374NX92</accession>
<dbReference type="InterPro" id="IPR041644">
    <property type="entry name" value="GNAT_C"/>
</dbReference>
<dbReference type="AlphaFoldDB" id="A0A374NX92"/>
<reference evidence="3" key="2">
    <citation type="submission" date="2022-01" db="EMBL/GenBank/DDBJ databases">
        <title>Novel bile acid biosynthetic pathways are enriched in the microbiome of centenarians.</title>
        <authorList>
            <person name="Sato Y."/>
            <person name="Atarashi K."/>
            <person name="Plichta R.D."/>
            <person name="Arai Y."/>
            <person name="Sasajima S."/>
            <person name="Kearney M.S."/>
            <person name="Suda W."/>
            <person name="Takeshita K."/>
            <person name="Sasaki T."/>
            <person name="Okamoto S."/>
            <person name="Skelly N.A."/>
            <person name="Okamura Y."/>
            <person name="Vlamakis H."/>
            <person name="Li Y."/>
            <person name="Tanoue T."/>
            <person name="Takei H."/>
            <person name="Nittono H."/>
            <person name="Narushima S."/>
            <person name="Irie J."/>
            <person name="Itoh H."/>
            <person name="Moriya K."/>
            <person name="Sugiura Y."/>
            <person name="Suematsu M."/>
            <person name="Moritoki N."/>
            <person name="Shibata S."/>
            <person name="Littman R.D."/>
            <person name="Fischbach A.M."/>
            <person name="Uwamino Y."/>
            <person name="Inoue T."/>
            <person name="Honda A."/>
            <person name="Hattori M."/>
            <person name="Murai T."/>
            <person name="Xavier J.R."/>
            <person name="Hirose N."/>
            <person name="Honda K."/>
        </authorList>
    </citation>
    <scope>NUCLEOTIDE SEQUENCE</scope>
    <source>
        <strain evidence="3">CE91-St55</strain>
    </source>
</reference>
<dbReference type="RefSeq" id="WP_118033317.1">
    <property type="nucleotide sequence ID" value="NZ_BQNJ01000003.1"/>
</dbReference>
<dbReference type="EMBL" id="QSON01000028">
    <property type="protein sequence ID" value="RGI95745.1"/>
    <property type="molecule type" value="Genomic_DNA"/>
</dbReference>
<sequence>MNIREFCNGIHLQEEAAELVHAYSADPNTYKEVKDCFYNDYEAFTRMIAGQKDAAAWFLYYFVHFSCEAHEEYVKRGLSDQLYWDTFSDLTIWCENCRRDYGVTGLMEYDWLWRHVKLRLFRLGRLQFELYNAPHGIEVPGISIAAGEMLLNVHIPQGSPADPAACEEAFRLARAMFPEYHYFHCESWMLYPGLAAVMKETANTILFQKRFLIYETEEEERDAEKRIFQKVMDNPEDYPADTPFRQRVRTWLIQGHKLGNASGIFYME</sequence>
<evidence type="ECO:0008006" key="6">
    <source>
        <dbReference type="Google" id="ProtNLM"/>
    </source>
</evidence>
<dbReference type="Gene3D" id="3.40.630.120">
    <property type="match status" value="1"/>
</dbReference>